<dbReference type="EMBL" id="CAJOAY010002864">
    <property type="protein sequence ID" value="CAF3985484.1"/>
    <property type="molecule type" value="Genomic_DNA"/>
</dbReference>
<dbReference type="InterPro" id="IPR012337">
    <property type="entry name" value="RNaseH-like_sf"/>
</dbReference>
<dbReference type="InterPro" id="IPR036397">
    <property type="entry name" value="RNaseH_sf"/>
</dbReference>
<dbReference type="Proteomes" id="UP000663891">
    <property type="component" value="Unassembled WGS sequence"/>
</dbReference>
<dbReference type="Proteomes" id="UP000663881">
    <property type="component" value="Unassembled WGS sequence"/>
</dbReference>
<dbReference type="AlphaFoldDB" id="A0A814G4X2"/>
<comment type="caution">
    <text evidence="2">The sequence shown here is derived from an EMBL/GenBank/DDBJ whole genome shotgun (WGS) entry which is preliminary data.</text>
</comment>
<evidence type="ECO:0000313" key="4">
    <source>
        <dbReference type="Proteomes" id="UP000663891"/>
    </source>
</evidence>
<dbReference type="OrthoDB" id="10038074at2759"/>
<feature type="domain" description="Integrase catalytic" evidence="1">
    <location>
        <begin position="1"/>
        <end position="102"/>
    </location>
</feature>
<reference evidence="2" key="1">
    <citation type="submission" date="2021-02" db="EMBL/GenBank/DDBJ databases">
        <authorList>
            <person name="Nowell W R."/>
        </authorList>
    </citation>
    <scope>NUCLEOTIDE SEQUENCE</scope>
</reference>
<dbReference type="GO" id="GO:0003676">
    <property type="term" value="F:nucleic acid binding"/>
    <property type="evidence" value="ECO:0007669"/>
    <property type="project" value="InterPro"/>
</dbReference>
<gene>
    <name evidence="3" type="ORF">OKA104_LOCUS28911</name>
    <name evidence="2" type="ORF">VCS650_LOCUS14220</name>
</gene>
<dbReference type="SUPFAM" id="SSF53098">
    <property type="entry name" value="Ribonuclease H-like"/>
    <property type="match status" value="1"/>
</dbReference>
<sequence>MDFTDLRTRPDASSNGKIHKWILQLKDHFTKFCWARALQHKKSREAHHCVCQIFLMFGPSRTLQSDNGREFTNELINSLQVDFPNIRIVHGRPRHPQTEGIN</sequence>
<dbReference type="EMBL" id="CAJNON010000118">
    <property type="protein sequence ID" value="CAF0991427.1"/>
    <property type="molecule type" value="Genomic_DNA"/>
</dbReference>
<dbReference type="InterPro" id="IPR001584">
    <property type="entry name" value="Integrase_cat-core"/>
</dbReference>
<organism evidence="2 4">
    <name type="scientific">Adineta steineri</name>
    <dbReference type="NCBI Taxonomy" id="433720"/>
    <lineage>
        <taxon>Eukaryota</taxon>
        <taxon>Metazoa</taxon>
        <taxon>Spiralia</taxon>
        <taxon>Gnathifera</taxon>
        <taxon>Rotifera</taxon>
        <taxon>Eurotatoria</taxon>
        <taxon>Bdelloidea</taxon>
        <taxon>Adinetida</taxon>
        <taxon>Adinetidae</taxon>
        <taxon>Adineta</taxon>
    </lineage>
</organism>
<name>A0A814G4X2_9BILA</name>
<dbReference type="PROSITE" id="PS50994">
    <property type="entry name" value="INTEGRASE"/>
    <property type="match status" value="1"/>
</dbReference>
<dbReference type="GO" id="GO:0015074">
    <property type="term" value="P:DNA integration"/>
    <property type="evidence" value="ECO:0007669"/>
    <property type="project" value="InterPro"/>
</dbReference>
<dbReference type="Gene3D" id="3.30.420.10">
    <property type="entry name" value="Ribonuclease H-like superfamily/Ribonuclease H"/>
    <property type="match status" value="1"/>
</dbReference>
<proteinExistence type="predicted"/>
<accession>A0A814G4X2</accession>
<protein>
    <recommendedName>
        <fullName evidence="1">Integrase catalytic domain-containing protein</fullName>
    </recommendedName>
</protein>
<evidence type="ECO:0000313" key="3">
    <source>
        <dbReference type="EMBL" id="CAF3985484.1"/>
    </source>
</evidence>
<evidence type="ECO:0000259" key="1">
    <source>
        <dbReference type="PROSITE" id="PS50994"/>
    </source>
</evidence>
<evidence type="ECO:0000313" key="2">
    <source>
        <dbReference type="EMBL" id="CAF0991427.1"/>
    </source>
</evidence>
<dbReference type="Pfam" id="PF00665">
    <property type="entry name" value="rve"/>
    <property type="match status" value="1"/>
</dbReference>